<evidence type="ECO:0000313" key="2">
    <source>
        <dbReference type="Proteomes" id="UP000828048"/>
    </source>
</evidence>
<comment type="caution">
    <text evidence="1">The sequence shown here is derived from an EMBL/GenBank/DDBJ whole genome shotgun (WGS) entry which is preliminary data.</text>
</comment>
<dbReference type="Proteomes" id="UP000828048">
    <property type="component" value="Chromosome 2"/>
</dbReference>
<protein>
    <submittedName>
        <fullName evidence="1">Uncharacterized protein</fullName>
    </submittedName>
</protein>
<reference evidence="1 2" key="1">
    <citation type="journal article" date="2021" name="Hortic Res">
        <title>High-quality reference genome and annotation aids understanding of berry development for evergreen blueberry (Vaccinium darrowii).</title>
        <authorList>
            <person name="Yu J."/>
            <person name="Hulse-Kemp A.M."/>
            <person name="Babiker E."/>
            <person name="Staton M."/>
        </authorList>
    </citation>
    <scope>NUCLEOTIDE SEQUENCE [LARGE SCALE GENOMIC DNA]</scope>
    <source>
        <strain evidence="2">cv. NJ 8807/NJ 8810</strain>
        <tissue evidence="1">Young leaf</tissue>
    </source>
</reference>
<evidence type="ECO:0000313" key="1">
    <source>
        <dbReference type="EMBL" id="KAH7834130.1"/>
    </source>
</evidence>
<accession>A0ACB7X0N9</accession>
<dbReference type="EMBL" id="CM037152">
    <property type="protein sequence ID" value="KAH7834130.1"/>
    <property type="molecule type" value="Genomic_DNA"/>
</dbReference>
<gene>
    <name evidence="1" type="ORF">Vadar_012978</name>
</gene>
<proteinExistence type="predicted"/>
<name>A0ACB7X0N9_9ERIC</name>
<keyword evidence="2" id="KW-1185">Reference proteome</keyword>
<sequence length="1042" mass="119319">MLMLESCISEGKQLNAKKINLHEFLNNELDRNMQNLKRKLEYLTGQENDVNVEISRAESQPWKRRKKEVEVWLSDVQRLKDDVQRLEKEVVGERKAFPRTLLGKHILEKIQEVQELQESGRVFNGLLVDDLPIGRQLIPPTKDFFDSTKARNKENVWESLMDEYVRKIGVYGMGGVGKTTIMKQIHNLLLEETCKFDSVFWVTVSKPFNIRMLQRDIVQELNLSLSGVEDETRRASKLYAMLSRQKRYVLILDDLWEDFSLESVGIPEPTASNGCKLVLTTRSLEVCRRMECKAVKVELLTEQEALTLFLSNAVGHDTRLAPEVEEIATEVAKECACLPLAIVTVAGSMKGLNGKRDWRNALMELINSTKDAIDGESEVFERLKFSYSRLGSKVLQDCFLYCSLYPEDHDIPVKELIEYWIAEGFIADLDSVEAKFDKGHTILRKLTSASLLERFTDNYQDCVRVHDLIRDMALRITQSSPRFMVKSGVYFESVPHEEWSEDLERISLMRCYIQELPMRPPDCPQLTTLLLRQNRLSEIPDSFFTYILGLKVLDLSCNRIKSLPESISNLENLHAIILAECWYVEYVPSLEKMKALKVFKLTYSQIKEAPVGIEELVNLRELDLSNNEKLERFPSSKLHMLSKLQCVRVDRTKVEVSAKDLLCLRQLKVVAVHFHNILELTRYVTSQRVQGLEKYYLAVGECTNFPRFDGENNVLISKPCISEVDQLVLPNNITSLKLLGFHNLISLSTIPWLKDARHLCRFGVEDCDGLESIFSSSSFSEDCQISLRTVESFDLSHLPSCRVLFDGIMPPHNISFNLKRLSFKSCDSMKNIFPAQLLLNFPNLEVLIVDGCENVEDIIVGEEDMSDSSTSTLPRLRELYLYSLPRLTSIHTGIMVCESVELILVWQCPMVRRLPLSLHLNNEQVTAPPALEFIVGEEKWWESLGWDDPLSKTILEPFYRKQTLKKVVLKMDFHGDEGKQKAMKAVSIVPGVESTAMDMKDKKMTVIGAIDPVTVVAKLRKFCHTEIITIGPAKNLRRKGRA</sequence>
<organism evidence="1 2">
    <name type="scientific">Vaccinium darrowii</name>
    <dbReference type="NCBI Taxonomy" id="229202"/>
    <lineage>
        <taxon>Eukaryota</taxon>
        <taxon>Viridiplantae</taxon>
        <taxon>Streptophyta</taxon>
        <taxon>Embryophyta</taxon>
        <taxon>Tracheophyta</taxon>
        <taxon>Spermatophyta</taxon>
        <taxon>Magnoliopsida</taxon>
        <taxon>eudicotyledons</taxon>
        <taxon>Gunneridae</taxon>
        <taxon>Pentapetalae</taxon>
        <taxon>asterids</taxon>
        <taxon>Ericales</taxon>
        <taxon>Ericaceae</taxon>
        <taxon>Vaccinioideae</taxon>
        <taxon>Vaccinieae</taxon>
        <taxon>Vaccinium</taxon>
    </lineage>
</organism>